<evidence type="ECO:0000256" key="6">
    <source>
        <dbReference type="ARBA" id="ARBA00022729"/>
    </source>
</evidence>
<dbReference type="GO" id="GO:0004185">
    <property type="term" value="F:serine-type carboxypeptidase activity"/>
    <property type="evidence" value="ECO:0007669"/>
    <property type="project" value="UniProtKB-UniRule"/>
</dbReference>
<proteinExistence type="inferred from homology"/>
<evidence type="ECO:0000313" key="12">
    <source>
        <dbReference type="EMBL" id="KAK6929159.1"/>
    </source>
</evidence>
<comment type="similarity">
    <text evidence="2 11">Belongs to the peptidase S10 family.</text>
</comment>
<dbReference type="GO" id="GO:0006508">
    <property type="term" value="P:proteolysis"/>
    <property type="evidence" value="ECO:0007669"/>
    <property type="project" value="UniProtKB-KW"/>
</dbReference>
<dbReference type="EMBL" id="JBAMMX010000013">
    <property type="protein sequence ID" value="KAK6929159.1"/>
    <property type="molecule type" value="Genomic_DNA"/>
</dbReference>
<dbReference type="Gene3D" id="3.40.50.1820">
    <property type="entry name" value="alpha/beta hydrolase"/>
    <property type="match status" value="1"/>
</dbReference>
<dbReference type="AlphaFoldDB" id="A0AAN8Z779"/>
<evidence type="ECO:0000256" key="10">
    <source>
        <dbReference type="ARBA" id="ARBA00037399"/>
    </source>
</evidence>
<evidence type="ECO:0000256" key="5">
    <source>
        <dbReference type="ARBA" id="ARBA00022670"/>
    </source>
</evidence>
<keyword evidence="4 11" id="KW-0121">Carboxypeptidase</keyword>
<dbReference type="PANTHER" id="PTHR11802">
    <property type="entry name" value="SERINE PROTEASE FAMILY S10 SERINE CARBOXYPEPTIDASE"/>
    <property type="match status" value="1"/>
</dbReference>
<dbReference type="SUPFAM" id="SSF53474">
    <property type="entry name" value="alpha/beta-Hydrolases"/>
    <property type="match status" value="1"/>
</dbReference>
<evidence type="ECO:0000256" key="8">
    <source>
        <dbReference type="ARBA" id="ARBA00023157"/>
    </source>
</evidence>
<dbReference type="GO" id="GO:0005773">
    <property type="term" value="C:vacuole"/>
    <property type="evidence" value="ECO:0007669"/>
    <property type="project" value="TreeGrafter"/>
</dbReference>
<keyword evidence="7 11" id="KW-0378">Hydrolase</keyword>
<dbReference type="PROSITE" id="PS00131">
    <property type="entry name" value="CARBOXYPEPT_SER_SER"/>
    <property type="match status" value="1"/>
</dbReference>
<evidence type="ECO:0000256" key="2">
    <source>
        <dbReference type="ARBA" id="ARBA00009431"/>
    </source>
</evidence>
<comment type="subcellular location">
    <subcellularLocation>
        <location evidence="1">Secreted</location>
    </subcellularLocation>
</comment>
<feature type="signal peptide" evidence="11">
    <location>
        <begin position="1"/>
        <end position="21"/>
    </location>
</feature>
<dbReference type="PANTHER" id="PTHR11802:SF446">
    <property type="entry name" value="SERINE CARBOXYPEPTIDASE-LIKE 49"/>
    <property type="match status" value="1"/>
</dbReference>
<dbReference type="InterPro" id="IPR001563">
    <property type="entry name" value="Peptidase_S10"/>
</dbReference>
<sequence>MEKFNVLHLLSILSLVVLASAISDHLQLPEVKFPKIQAEKLIRELNLFPKDEINVVDDESSIKAPKKIVEKKFKFPNLADPTVSVEDLGHHAGYYKIEHSHAARMFYLFFESRNSPKDPVVIWLTGGPGCSSELAVFYENGPFTISKNLSLVWNEYGWDKVSNLLYVDQPIGTGFSYTSDRRDIRHNEKGVSNDLYDFLQAFFTEHPQFVENDFYITGESYAGHYIPAFAARVHQGNKAKEGIHINLKGFAIGNGLTYPEIQYKAYTDYALDMGIISKTDYDHINKVLPACELAIKLCGTDGTVSCMASYLICNTIFSRIMSLAGDTNYYDIRKKCEGNMCYDFSNMEQFLNKKTVRVALGVGELEFVSCSSTVYRAMLMDWMRNLEVGIPALLEDGVKLLVYAGEYDLICNWLGNSRWVHAMEWSGQQSFVGSAEAPFLVGGTEAGVLKTYGPLSFLKVHDAGHMVPMDQPKAALEMLKRWTTGKLSEPTDKPDGLVAEM</sequence>
<evidence type="ECO:0000256" key="7">
    <source>
        <dbReference type="ARBA" id="ARBA00022801"/>
    </source>
</evidence>
<organism evidence="12 13">
    <name type="scientific">Dillenia turbinata</name>
    <dbReference type="NCBI Taxonomy" id="194707"/>
    <lineage>
        <taxon>Eukaryota</taxon>
        <taxon>Viridiplantae</taxon>
        <taxon>Streptophyta</taxon>
        <taxon>Embryophyta</taxon>
        <taxon>Tracheophyta</taxon>
        <taxon>Spermatophyta</taxon>
        <taxon>Magnoliopsida</taxon>
        <taxon>eudicotyledons</taxon>
        <taxon>Gunneridae</taxon>
        <taxon>Pentapetalae</taxon>
        <taxon>Dilleniales</taxon>
        <taxon>Dilleniaceae</taxon>
        <taxon>Dillenia</taxon>
    </lineage>
</organism>
<dbReference type="InterPro" id="IPR029058">
    <property type="entry name" value="AB_hydrolase_fold"/>
</dbReference>
<dbReference type="PROSITE" id="PS00560">
    <property type="entry name" value="CARBOXYPEPT_SER_HIS"/>
    <property type="match status" value="1"/>
</dbReference>
<reference evidence="12 13" key="1">
    <citation type="submission" date="2023-12" db="EMBL/GenBank/DDBJ databases">
        <title>A high-quality genome assembly for Dillenia turbinata (Dilleniales).</title>
        <authorList>
            <person name="Chanderbali A."/>
        </authorList>
    </citation>
    <scope>NUCLEOTIDE SEQUENCE [LARGE SCALE GENOMIC DNA]</scope>
    <source>
        <strain evidence="12">LSX21</strain>
        <tissue evidence="12">Leaf</tissue>
    </source>
</reference>
<dbReference type="Pfam" id="PF00450">
    <property type="entry name" value="Peptidase_S10"/>
    <property type="match status" value="1"/>
</dbReference>
<keyword evidence="6 11" id="KW-0732">Signal</keyword>
<gene>
    <name evidence="12" type="ORF">RJ641_005364</name>
</gene>
<comment type="caution">
    <text evidence="12">The sequence shown here is derived from an EMBL/GenBank/DDBJ whole genome shotgun (WGS) entry which is preliminary data.</text>
</comment>
<keyword evidence="3" id="KW-0964">Secreted</keyword>
<dbReference type="InterPro" id="IPR033124">
    <property type="entry name" value="Ser_caboxypep_his_AS"/>
</dbReference>
<evidence type="ECO:0000256" key="1">
    <source>
        <dbReference type="ARBA" id="ARBA00004613"/>
    </source>
</evidence>
<accession>A0AAN8Z779</accession>
<dbReference type="Proteomes" id="UP001370490">
    <property type="component" value="Unassembled WGS sequence"/>
</dbReference>
<evidence type="ECO:0000256" key="4">
    <source>
        <dbReference type="ARBA" id="ARBA00022645"/>
    </source>
</evidence>
<dbReference type="EC" id="3.4.16.-" evidence="11"/>
<keyword evidence="8" id="KW-1015">Disulfide bond</keyword>
<keyword evidence="9" id="KW-0325">Glycoprotein</keyword>
<protein>
    <recommendedName>
        <fullName evidence="11">Carboxypeptidase</fullName>
        <ecNumber evidence="11">3.4.16.-</ecNumber>
    </recommendedName>
</protein>
<keyword evidence="13" id="KW-1185">Reference proteome</keyword>
<evidence type="ECO:0000256" key="11">
    <source>
        <dbReference type="RuleBase" id="RU361156"/>
    </source>
</evidence>
<evidence type="ECO:0000313" key="13">
    <source>
        <dbReference type="Proteomes" id="UP001370490"/>
    </source>
</evidence>
<evidence type="ECO:0000256" key="3">
    <source>
        <dbReference type="ARBA" id="ARBA00022525"/>
    </source>
</evidence>
<evidence type="ECO:0000256" key="9">
    <source>
        <dbReference type="ARBA" id="ARBA00023180"/>
    </source>
</evidence>
<dbReference type="FunFam" id="3.40.50.1820:FF:000060">
    <property type="entry name" value="Carboxypeptidase"/>
    <property type="match status" value="1"/>
</dbReference>
<feature type="chain" id="PRO_5042663622" description="Carboxypeptidase" evidence="11">
    <location>
        <begin position="22"/>
        <end position="501"/>
    </location>
</feature>
<name>A0AAN8Z779_9MAGN</name>
<dbReference type="PRINTS" id="PR00724">
    <property type="entry name" value="CRBOXYPTASEC"/>
</dbReference>
<comment type="function">
    <text evidence="10">Probable carboxypeptidase.</text>
</comment>
<dbReference type="InterPro" id="IPR018202">
    <property type="entry name" value="Ser_caboxypep_ser_AS"/>
</dbReference>
<dbReference type="GO" id="GO:0005576">
    <property type="term" value="C:extracellular region"/>
    <property type="evidence" value="ECO:0007669"/>
    <property type="project" value="UniProtKB-SubCell"/>
</dbReference>
<keyword evidence="5 11" id="KW-0645">Protease</keyword>